<proteinExistence type="predicted"/>
<gene>
    <name evidence="1" type="ORF">llap_19029</name>
</gene>
<accession>A0A2I0TA35</accession>
<reference evidence="2" key="1">
    <citation type="submission" date="2017-11" db="EMBL/GenBank/DDBJ databases">
        <authorList>
            <person name="Lima N.C."/>
            <person name="Parody-Merino A.M."/>
            <person name="Battley P.F."/>
            <person name="Fidler A.E."/>
            <person name="Prosdocimi F."/>
        </authorList>
    </citation>
    <scope>NUCLEOTIDE SEQUENCE [LARGE SCALE GENOMIC DNA]</scope>
</reference>
<name>A0A2I0TA35_LIMLA</name>
<keyword evidence="1" id="KW-0695">RNA-directed DNA polymerase</keyword>
<dbReference type="EMBL" id="KZ514211">
    <property type="protein sequence ID" value="PKU30667.1"/>
    <property type="molecule type" value="Genomic_DNA"/>
</dbReference>
<evidence type="ECO:0000313" key="1">
    <source>
        <dbReference type="EMBL" id="PKU30667.1"/>
    </source>
</evidence>
<sequence>MVSCMDSPRSHGSSLGFVPLEKWGEGTLSKFANDTKLCGAVNTLEGRDAIQRDPDKLERWACVNLMKFNQAKCKVLHLGHDNPKHKSRLGREWMESSPQEKDLGLLVDEKFNMSQQHDLAAQKAPHILGVGACPRRWSQIPGQWEAANMGQGGESSSCPIRLRANSPRSFQHGATQETWPRDLHFHSFGKGVGAGGNSVTNIAIHVLLNHGAAQFSSHLAAVPGDVLRSSCSSRLVPAGRAFPVPNKTPFLKICPGL</sequence>
<dbReference type="Proteomes" id="UP000233556">
    <property type="component" value="Unassembled WGS sequence"/>
</dbReference>
<organism evidence="1 2">
    <name type="scientific">Limosa lapponica baueri</name>
    <dbReference type="NCBI Taxonomy" id="1758121"/>
    <lineage>
        <taxon>Eukaryota</taxon>
        <taxon>Metazoa</taxon>
        <taxon>Chordata</taxon>
        <taxon>Craniata</taxon>
        <taxon>Vertebrata</taxon>
        <taxon>Euteleostomi</taxon>
        <taxon>Archelosauria</taxon>
        <taxon>Archosauria</taxon>
        <taxon>Dinosauria</taxon>
        <taxon>Saurischia</taxon>
        <taxon>Theropoda</taxon>
        <taxon>Coelurosauria</taxon>
        <taxon>Aves</taxon>
        <taxon>Neognathae</taxon>
        <taxon>Neoaves</taxon>
        <taxon>Charadriiformes</taxon>
        <taxon>Scolopacidae</taxon>
        <taxon>Limosa</taxon>
    </lineage>
</organism>
<reference evidence="2" key="2">
    <citation type="submission" date="2017-12" db="EMBL/GenBank/DDBJ databases">
        <title>Genome sequence of the Bar-tailed Godwit (Limosa lapponica baueri).</title>
        <authorList>
            <person name="Lima N.C.B."/>
            <person name="Parody-Merino A.M."/>
            <person name="Battley P.F."/>
            <person name="Fidler A.E."/>
            <person name="Prosdocimi F."/>
        </authorList>
    </citation>
    <scope>NUCLEOTIDE SEQUENCE [LARGE SCALE GENOMIC DNA]</scope>
</reference>
<keyword evidence="2" id="KW-1185">Reference proteome</keyword>
<dbReference type="PANTHER" id="PTHR33332">
    <property type="entry name" value="REVERSE TRANSCRIPTASE DOMAIN-CONTAINING PROTEIN"/>
    <property type="match status" value="1"/>
</dbReference>
<dbReference type="GO" id="GO:0003964">
    <property type="term" value="F:RNA-directed DNA polymerase activity"/>
    <property type="evidence" value="ECO:0007669"/>
    <property type="project" value="UniProtKB-KW"/>
</dbReference>
<evidence type="ECO:0000313" key="2">
    <source>
        <dbReference type="Proteomes" id="UP000233556"/>
    </source>
</evidence>
<protein>
    <submittedName>
        <fullName evidence="1">Rna-directed dna polymerase from mobile element jockey-like</fullName>
    </submittedName>
</protein>
<dbReference type="AlphaFoldDB" id="A0A2I0TA35"/>
<keyword evidence="1" id="KW-0808">Transferase</keyword>
<keyword evidence="1" id="KW-0548">Nucleotidyltransferase</keyword>